<keyword evidence="6" id="KW-0949">S-adenosyl-L-methionine</keyword>
<keyword evidence="5" id="KW-0808">Transferase</keyword>
<dbReference type="Gene3D" id="3.90.220.20">
    <property type="entry name" value="DNA methylase specificity domains"/>
    <property type="match status" value="1"/>
</dbReference>
<dbReference type="EMBL" id="PTPZ01000001">
    <property type="protein sequence ID" value="PPZ92768.1"/>
    <property type="molecule type" value="Genomic_DNA"/>
</dbReference>
<feature type="domain" description="Histidine kinase/HSP90-like ATPase" evidence="13">
    <location>
        <begin position="707"/>
        <end position="788"/>
    </location>
</feature>
<dbReference type="GO" id="GO:0009007">
    <property type="term" value="F:site-specific DNA-methyltransferase (adenine-specific) activity"/>
    <property type="evidence" value="ECO:0007669"/>
    <property type="project" value="UniProtKB-EC"/>
</dbReference>
<dbReference type="RefSeq" id="WP_104792566.1">
    <property type="nucleotide sequence ID" value="NZ_PTPZ01000001.1"/>
</dbReference>
<dbReference type="EC" id="2.1.1.72" evidence="3"/>
<dbReference type="SUPFAM" id="SSF53335">
    <property type="entry name" value="S-adenosyl-L-methionine-dependent methyltransferases"/>
    <property type="match status" value="1"/>
</dbReference>
<proteinExistence type="inferred from homology"/>
<dbReference type="GO" id="GO:0008170">
    <property type="term" value="F:N-methyltransferase activity"/>
    <property type="evidence" value="ECO:0007669"/>
    <property type="project" value="InterPro"/>
</dbReference>
<dbReference type="Proteomes" id="UP000238565">
    <property type="component" value="Unassembled WGS sequence"/>
</dbReference>
<protein>
    <recommendedName>
        <fullName evidence="3">site-specific DNA-methyltransferase (adenine-specific)</fullName>
        <ecNumber evidence="3">2.1.1.72</ecNumber>
    </recommendedName>
</protein>
<dbReference type="PANTHER" id="PTHR42933:SF3">
    <property type="entry name" value="TYPE I RESTRICTION ENZYME MJAVIII METHYLASE SUBUNIT"/>
    <property type="match status" value="1"/>
</dbReference>
<evidence type="ECO:0000259" key="13">
    <source>
        <dbReference type="Pfam" id="PF02518"/>
    </source>
</evidence>
<comment type="similarity">
    <text evidence="2">Belongs to the type-I restriction system S methylase family.</text>
</comment>
<keyword evidence="10" id="KW-0175">Coiled coil</keyword>
<keyword evidence="4" id="KW-0489">Methyltransferase</keyword>
<evidence type="ECO:0000259" key="12">
    <source>
        <dbReference type="Pfam" id="PF02384"/>
    </source>
</evidence>
<evidence type="ECO:0000256" key="7">
    <source>
        <dbReference type="ARBA" id="ARBA00022747"/>
    </source>
</evidence>
<dbReference type="InterPro" id="IPR003356">
    <property type="entry name" value="DNA_methylase_A-5"/>
</dbReference>
<gene>
    <name evidence="14" type="ORF">C3729_01820</name>
</gene>
<comment type="similarity">
    <text evidence="1">Belongs to the N(4)/N(6)-methyltransferase family.</text>
</comment>
<evidence type="ECO:0000313" key="14">
    <source>
        <dbReference type="EMBL" id="PPZ92768.1"/>
    </source>
</evidence>
<dbReference type="Pfam" id="PF02384">
    <property type="entry name" value="N6_Mtase"/>
    <property type="match status" value="1"/>
</dbReference>
<dbReference type="Gene3D" id="3.40.50.150">
    <property type="entry name" value="Vaccinia Virus protein VP39"/>
    <property type="match status" value="1"/>
</dbReference>
<dbReference type="Pfam" id="PF01420">
    <property type="entry name" value="Methylase_S"/>
    <property type="match status" value="1"/>
</dbReference>
<evidence type="ECO:0000256" key="4">
    <source>
        <dbReference type="ARBA" id="ARBA00022603"/>
    </source>
</evidence>
<feature type="coiled-coil region" evidence="10">
    <location>
        <begin position="548"/>
        <end position="575"/>
    </location>
</feature>
<dbReference type="SUPFAM" id="SSF55874">
    <property type="entry name" value="ATPase domain of HSP90 chaperone/DNA topoisomerase II/histidine kinase"/>
    <property type="match status" value="1"/>
</dbReference>
<comment type="catalytic activity">
    <reaction evidence="9">
        <text>a 2'-deoxyadenosine in DNA + S-adenosyl-L-methionine = an N(6)-methyl-2'-deoxyadenosine in DNA + S-adenosyl-L-homocysteine + H(+)</text>
        <dbReference type="Rhea" id="RHEA:15197"/>
        <dbReference type="Rhea" id="RHEA-COMP:12418"/>
        <dbReference type="Rhea" id="RHEA-COMP:12419"/>
        <dbReference type="ChEBI" id="CHEBI:15378"/>
        <dbReference type="ChEBI" id="CHEBI:57856"/>
        <dbReference type="ChEBI" id="CHEBI:59789"/>
        <dbReference type="ChEBI" id="CHEBI:90615"/>
        <dbReference type="ChEBI" id="CHEBI:90616"/>
        <dbReference type="EC" id="2.1.1.72"/>
    </reaction>
</comment>
<dbReference type="GO" id="GO:0003677">
    <property type="term" value="F:DNA binding"/>
    <property type="evidence" value="ECO:0007669"/>
    <property type="project" value="UniProtKB-KW"/>
</dbReference>
<dbReference type="GO" id="GO:0032259">
    <property type="term" value="P:methylation"/>
    <property type="evidence" value="ECO:0007669"/>
    <property type="project" value="UniProtKB-KW"/>
</dbReference>
<dbReference type="InterPro" id="IPR044946">
    <property type="entry name" value="Restrct_endonuc_typeI_TRD_sf"/>
</dbReference>
<evidence type="ECO:0000256" key="5">
    <source>
        <dbReference type="ARBA" id="ARBA00022679"/>
    </source>
</evidence>
<dbReference type="SUPFAM" id="SSF116734">
    <property type="entry name" value="DNA methylase specificity domain"/>
    <property type="match status" value="1"/>
</dbReference>
<evidence type="ECO:0000256" key="9">
    <source>
        <dbReference type="ARBA" id="ARBA00047942"/>
    </source>
</evidence>
<dbReference type="InterPro" id="IPR051537">
    <property type="entry name" value="DNA_Adenine_Mtase"/>
</dbReference>
<evidence type="ECO:0000256" key="2">
    <source>
        <dbReference type="ARBA" id="ARBA00010923"/>
    </source>
</evidence>
<evidence type="ECO:0000256" key="10">
    <source>
        <dbReference type="SAM" id="Coils"/>
    </source>
</evidence>
<dbReference type="InterPro" id="IPR003594">
    <property type="entry name" value="HATPase_dom"/>
</dbReference>
<keyword evidence="7" id="KW-0680">Restriction system</keyword>
<dbReference type="PRINTS" id="PR00507">
    <property type="entry name" value="N12N6MTFRASE"/>
</dbReference>
<evidence type="ECO:0000256" key="1">
    <source>
        <dbReference type="ARBA" id="ARBA00006594"/>
    </source>
</evidence>
<keyword evidence="8" id="KW-0238">DNA-binding</keyword>
<dbReference type="Gene3D" id="3.30.565.10">
    <property type="entry name" value="Histidine kinase-like ATPase, C-terminal domain"/>
    <property type="match status" value="1"/>
</dbReference>
<dbReference type="InterPro" id="IPR029063">
    <property type="entry name" value="SAM-dependent_MTases_sf"/>
</dbReference>
<accession>A0A2S7I863</accession>
<sequence length="821" mass="94592">MVNIVYSNPVDVLSFKVIGILNSFRYNSKFNNTSDSVQITLLLISLYKDGVINEDSFTDDFDLNKLKSLIVNSVLNSQTKEAYIQIVETLNNSLTNLFNQPFDIFLFQFFQLDRKMLVDYFPSFFEDILYKISKSQGRYAGEFIQPVELTRLMSSLADLKKDAKVFNPFAGLASFGVCLDKEIAYLGQEISEESWALGTLRLLAHNKLSLSNYVCVDSTKNWPSSNEKFDLVIAHPPFNMKFDRNYHNVNSVEQFLIERGLESLDSKGNLISILPLGFLSREGYEKQLRRELIQQDVLDTIISLPGGLLSNTGIPLVILMLNKNKKKSGLVRFVDASEFVEEKDGQGKILNDNKLSELIHNTRVDSEFIRFVSNEQIISNKYSLSVPRYFLNEIIFEENERLVKLGDILELVRGQRGNLPESGKLIRIRDLKDDKVDFTLDISNVEETELRRSDIHIVSESCLLLAMRWRSLKPTFFEFKDEPIFRSQDIFSFKVNEEIVDKAYLINELQSEYVNHQLDSYRLGATIPFIRQKDLLEVVIKLPSLEEQRAKVQVINELSDKIKSLQEERNALVHGKTIKQFNEFASLKHTLGRPRQNILDWSDNLLDFLTKKKNDFEELNKVFSDFYDIDIISALKEIKRDVNFITDVLEKGENGLVLSEYEKQIISLSDINSTVNELSNNGFHFTIKKFLLKGEKLKERGIYANKTLFKTLLDNILTNANKYAFDKKAIGNEVIIELTEVDDSLVMEIRNNGKPFPKNFDREKFITKYSTADSNNGSGLGGYDIHRIASDFNNPDWILSLNEDPFFLVKFKFQFPIKLIN</sequence>
<dbReference type="Pfam" id="PF02518">
    <property type="entry name" value="HATPase_c"/>
    <property type="match status" value="1"/>
</dbReference>
<evidence type="ECO:0000256" key="6">
    <source>
        <dbReference type="ARBA" id="ARBA00022691"/>
    </source>
</evidence>
<dbReference type="InterPro" id="IPR036890">
    <property type="entry name" value="HATPase_C_sf"/>
</dbReference>
<dbReference type="InterPro" id="IPR000055">
    <property type="entry name" value="Restrct_endonuc_typeI_TRD"/>
</dbReference>
<evidence type="ECO:0000259" key="11">
    <source>
        <dbReference type="Pfam" id="PF01420"/>
    </source>
</evidence>
<dbReference type="AlphaFoldDB" id="A0A2S7I863"/>
<feature type="domain" description="Type I restriction modification DNA specificity" evidence="11">
    <location>
        <begin position="477"/>
        <end position="571"/>
    </location>
</feature>
<evidence type="ECO:0000313" key="15">
    <source>
        <dbReference type="Proteomes" id="UP000238565"/>
    </source>
</evidence>
<organism evidence="14 15">
    <name type="scientific">Cloacibacterium normanense</name>
    <dbReference type="NCBI Taxonomy" id="237258"/>
    <lineage>
        <taxon>Bacteria</taxon>
        <taxon>Pseudomonadati</taxon>
        <taxon>Bacteroidota</taxon>
        <taxon>Flavobacteriia</taxon>
        <taxon>Flavobacteriales</taxon>
        <taxon>Weeksellaceae</taxon>
    </lineage>
</organism>
<reference evidence="14 15" key="1">
    <citation type="submission" date="2018-02" db="EMBL/GenBank/DDBJ databases">
        <title>Draft genome sequence of bacterial isolates from marine environment.</title>
        <authorList>
            <person name="Singh S.K."/>
            <person name="Hill R."/>
            <person name="Major S."/>
            <person name="Cai H."/>
            <person name="Li Y."/>
        </authorList>
    </citation>
    <scope>NUCLEOTIDE SEQUENCE [LARGE SCALE GENOMIC DNA]</scope>
    <source>
        <strain evidence="14 15">IMET F</strain>
    </source>
</reference>
<evidence type="ECO:0000256" key="3">
    <source>
        <dbReference type="ARBA" id="ARBA00011900"/>
    </source>
</evidence>
<feature type="domain" description="DNA methylase adenine-specific" evidence="12">
    <location>
        <begin position="119"/>
        <end position="392"/>
    </location>
</feature>
<dbReference type="PANTHER" id="PTHR42933">
    <property type="entry name" value="SLR6095 PROTEIN"/>
    <property type="match status" value="1"/>
</dbReference>
<comment type="caution">
    <text evidence="14">The sequence shown here is derived from an EMBL/GenBank/DDBJ whole genome shotgun (WGS) entry which is preliminary data.</text>
</comment>
<name>A0A2S7I863_9FLAO</name>
<evidence type="ECO:0000256" key="8">
    <source>
        <dbReference type="ARBA" id="ARBA00023125"/>
    </source>
</evidence>
<dbReference type="GO" id="GO:0009307">
    <property type="term" value="P:DNA restriction-modification system"/>
    <property type="evidence" value="ECO:0007669"/>
    <property type="project" value="UniProtKB-KW"/>
</dbReference>